<evidence type="ECO:0000313" key="2">
    <source>
        <dbReference type="Proteomes" id="UP000824120"/>
    </source>
</evidence>
<name>A0A9J5WKY9_SOLCO</name>
<accession>A0A9J5WKY9</accession>
<dbReference type="Proteomes" id="UP000824120">
    <property type="component" value="Chromosome 11"/>
</dbReference>
<comment type="caution">
    <text evidence="1">The sequence shown here is derived from an EMBL/GenBank/DDBJ whole genome shotgun (WGS) entry which is preliminary data.</text>
</comment>
<sequence length="89" mass="10536">MEIKRIRMLMKDKEVTVAHILREGNQLVDFFTNHIFCFAGSQILTYSNFQDILSEARGIINTEKAKLPSLRIRRYQNGDFVNHDHTQRR</sequence>
<evidence type="ECO:0000313" key="1">
    <source>
        <dbReference type="EMBL" id="KAG5576186.1"/>
    </source>
</evidence>
<dbReference type="EMBL" id="JACXVP010000011">
    <property type="protein sequence ID" value="KAG5576186.1"/>
    <property type="molecule type" value="Genomic_DNA"/>
</dbReference>
<dbReference type="AlphaFoldDB" id="A0A9J5WKY9"/>
<protein>
    <submittedName>
        <fullName evidence="1">Uncharacterized protein</fullName>
    </submittedName>
</protein>
<gene>
    <name evidence="1" type="ORF">H5410_056320</name>
</gene>
<reference evidence="1 2" key="1">
    <citation type="submission" date="2020-09" db="EMBL/GenBank/DDBJ databases">
        <title>De no assembly of potato wild relative species, Solanum commersonii.</title>
        <authorList>
            <person name="Cho K."/>
        </authorList>
    </citation>
    <scope>NUCLEOTIDE SEQUENCE [LARGE SCALE GENOMIC DNA]</scope>
    <source>
        <strain evidence="1">LZ3.2</strain>
        <tissue evidence="1">Leaf</tissue>
    </source>
</reference>
<organism evidence="1 2">
    <name type="scientific">Solanum commersonii</name>
    <name type="common">Commerson's wild potato</name>
    <name type="synonym">Commerson's nightshade</name>
    <dbReference type="NCBI Taxonomy" id="4109"/>
    <lineage>
        <taxon>Eukaryota</taxon>
        <taxon>Viridiplantae</taxon>
        <taxon>Streptophyta</taxon>
        <taxon>Embryophyta</taxon>
        <taxon>Tracheophyta</taxon>
        <taxon>Spermatophyta</taxon>
        <taxon>Magnoliopsida</taxon>
        <taxon>eudicotyledons</taxon>
        <taxon>Gunneridae</taxon>
        <taxon>Pentapetalae</taxon>
        <taxon>asterids</taxon>
        <taxon>lamiids</taxon>
        <taxon>Solanales</taxon>
        <taxon>Solanaceae</taxon>
        <taxon>Solanoideae</taxon>
        <taxon>Solaneae</taxon>
        <taxon>Solanum</taxon>
    </lineage>
</organism>
<dbReference type="OrthoDB" id="10458711at2759"/>
<proteinExistence type="predicted"/>
<keyword evidence="2" id="KW-1185">Reference proteome</keyword>